<dbReference type="EMBL" id="CP126656">
    <property type="protein sequence ID" value="WJZ95401.1"/>
    <property type="molecule type" value="Genomic_DNA"/>
</dbReference>
<accession>A0ABY9CJT2</accession>
<evidence type="ECO:0000313" key="2">
    <source>
        <dbReference type="EMBL" id="WJZ95401.1"/>
    </source>
</evidence>
<organism evidence="2 3">
    <name type="scientific">Vitis vinifera</name>
    <name type="common">Grape</name>
    <dbReference type="NCBI Taxonomy" id="29760"/>
    <lineage>
        <taxon>Eukaryota</taxon>
        <taxon>Viridiplantae</taxon>
        <taxon>Streptophyta</taxon>
        <taxon>Embryophyta</taxon>
        <taxon>Tracheophyta</taxon>
        <taxon>Spermatophyta</taxon>
        <taxon>Magnoliopsida</taxon>
        <taxon>eudicotyledons</taxon>
        <taxon>Gunneridae</taxon>
        <taxon>Pentapetalae</taxon>
        <taxon>rosids</taxon>
        <taxon>Vitales</taxon>
        <taxon>Vitaceae</taxon>
        <taxon>Viteae</taxon>
        <taxon>Vitis</taxon>
    </lineage>
</organism>
<gene>
    <name evidence="2" type="ORF">VitviT2T_014175</name>
</gene>
<dbReference type="Proteomes" id="UP001227230">
    <property type="component" value="Chromosome 9"/>
</dbReference>
<evidence type="ECO:0000256" key="1">
    <source>
        <dbReference type="SAM" id="MobiDB-lite"/>
    </source>
</evidence>
<sequence length="200" mass="22961">MLEIHNRFGMDEVELFVEQVPIDLQMNSPIGNCIPLLLGENDGTSNVQNPFTFDHRSEEDEEDEEGRQCDDDSVVVEDVHNDDNRDEECSSPFLVVSEAIERKQMRYVAMDGEGCNLSNNPNTEDLDDLIELSPMQYHLAPSPQFENVENIGHVVSTKPIVLRLRSDHLRNVVERKAHRYQVNVWDYGKHISIAREARLT</sequence>
<name>A0ABY9CJT2_VITVI</name>
<reference evidence="2 3" key="1">
    <citation type="journal article" date="2023" name="Hortic Res">
        <title>The complete reference genome for grapevine (Vitis vinifera L.) genetics and breeding.</title>
        <authorList>
            <person name="Shi X."/>
            <person name="Cao S."/>
            <person name="Wang X."/>
            <person name="Huang S."/>
            <person name="Wang Y."/>
            <person name="Liu Z."/>
            <person name="Liu W."/>
            <person name="Leng X."/>
            <person name="Peng Y."/>
            <person name="Wang N."/>
            <person name="Wang Y."/>
            <person name="Ma Z."/>
            <person name="Xu X."/>
            <person name="Zhang F."/>
            <person name="Xue H."/>
            <person name="Zhong H."/>
            <person name="Wang Y."/>
            <person name="Zhang K."/>
            <person name="Velt A."/>
            <person name="Avia K."/>
            <person name="Holtgrawe D."/>
            <person name="Grimplet J."/>
            <person name="Matus J.T."/>
            <person name="Ware D."/>
            <person name="Wu X."/>
            <person name="Wang H."/>
            <person name="Liu C."/>
            <person name="Fang Y."/>
            <person name="Rustenholz C."/>
            <person name="Cheng Z."/>
            <person name="Xiao H."/>
            <person name="Zhou Y."/>
        </authorList>
    </citation>
    <scope>NUCLEOTIDE SEQUENCE [LARGE SCALE GENOMIC DNA]</scope>
    <source>
        <strain evidence="3">cv. Pinot noir / PN40024</strain>
        <tissue evidence="2">Leaf</tissue>
    </source>
</reference>
<keyword evidence="3" id="KW-1185">Reference proteome</keyword>
<evidence type="ECO:0000313" key="3">
    <source>
        <dbReference type="Proteomes" id="UP001227230"/>
    </source>
</evidence>
<proteinExistence type="predicted"/>
<feature type="region of interest" description="Disordered" evidence="1">
    <location>
        <begin position="45"/>
        <end position="71"/>
    </location>
</feature>
<protein>
    <submittedName>
        <fullName evidence="2">Uncharacterized protein</fullName>
    </submittedName>
</protein>
<feature type="compositionally biased region" description="Acidic residues" evidence="1">
    <location>
        <begin position="59"/>
        <end position="71"/>
    </location>
</feature>